<keyword evidence="2" id="KW-0285">Flavoprotein</keyword>
<feature type="domain" description="FAD-binding PCMH-type" evidence="10">
    <location>
        <begin position="37"/>
        <end position="265"/>
    </location>
</feature>
<evidence type="ECO:0000256" key="7">
    <source>
        <dbReference type="ARBA" id="ARBA00023014"/>
    </source>
</evidence>
<evidence type="ECO:0000259" key="10">
    <source>
        <dbReference type="PROSITE" id="PS51387"/>
    </source>
</evidence>
<keyword evidence="5" id="KW-0560">Oxidoreductase</keyword>
<evidence type="ECO:0000256" key="2">
    <source>
        <dbReference type="ARBA" id="ARBA00022630"/>
    </source>
</evidence>
<evidence type="ECO:0000256" key="6">
    <source>
        <dbReference type="ARBA" id="ARBA00023004"/>
    </source>
</evidence>
<dbReference type="Gene3D" id="1.10.1060.10">
    <property type="entry name" value="Alpha-helical ferredoxin"/>
    <property type="match status" value="1"/>
</dbReference>
<evidence type="ECO:0000313" key="12">
    <source>
        <dbReference type="Proteomes" id="UP001500842"/>
    </source>
</evidence>
<evidence type="ECO:0000256" key="3">
    <source>
        <dbReference type="ARBA" id="ARBA00022723"/>
    </source>
</evidence>
<gene>
    <name evidence="11" type="ORF">GCM10009788_15160</name>
</gene>
<evidence type="ECO:0000256" key="8">
    <source>
        <dbReference type="SAM" id="MobiDB-lite"/>
    </source>
</evidence>
<dbReference type="InterPro" id="IPR017900">
    <property type="entry name" value="4Fe4S_Fe_S_CS"/>
</dbReference>
<dbReference type="InterPro" id="IPR017896">
    <property type="entry name" value="4Fe4S_Fe-S-bd"/>
</dbReference>
<dbReference type="InterPro" id="IPR004017">
    <property type="entry name" value="Cys_rich_dom"/>
</dbReference>
<dbReference type="PANTHER" id="PTHR11748">
    <property type="entry name" value="D-LACTATE DEHYDROGENASE"/>
    <property type="match status" value="1"/>
</dbReference>
<dbReference type="Gene3D" id="3.30.43.10">
    <property type="entry name" value="Uridine Diphospho-n-acetylenolpyruvylglucosamine Reductase, domain 2"/>
    <property type="match status" value="1"/>
</dbReference>
<dbReference type="Pfam" id="PF02754">
    <property type="entry name" value="CCG"/>
    <property type="match status" value="1"/>
</dbReference>
<keyword evidence="7" id="KW-0411">Iron-sulfur</keyword>
<accession>A0ABN2A5Y0</accession>
<evidence type="ECO:0000256" key="5">
    <source>
        <dbReference type="ARBA" id="ARBA00023002"/>
    </source>
</evidence>
<keyword evidence="3" id="KW-0479">Metal-binding</keyword>
<dbReference type="Proteomes" id="UP001500842">
    <property type="component" value="Unassembled WGS sequence"/>
</dbReference>
<reference evidence="11 12" key="1">
    <citation type="journal article" date="2019" name="Int. J. Syst. Evol. Microbiol.">
        <title>The Global Catalogue of Microorganisms (GCM) 10K type strain sequencing project: providing services to taxonomists for standard genome sequencing and annotation.</title>
        <authorList>
            <consortium name="The Broad Institute Genomics Platform"/>
            <consortium name="The Broad Institute Genome Sequencing Center for Infectious Disease"/>
            <person name="Wu L."/>
            <person name="Ma J."/>
        </authorList>
    </citation>
    <scope>NUCLEOTIDE SEQUENCE [LARGE SCALE GENOMIC DNA]</scope>
    <source>
        <strain evidence="11 12">JCM 14942</strain>
    </source>
</reference>
<dbReference type="InterPro" id="IPR009051">
    <property type="entry name" value="Helical_ferredxn"/>
</dbReference>
<name>A0ABN2A5Y0_9ACTN</name>
<keyword evidence="12" id="KW-1185">Reference proteome</keyword>
<proteinExistence type="predicted"/>
<dbReference type="RefSeq" id="WP_141005789.1">
    <property type="nucleotide sequence ID" value="NZ_BAAAOR010000012.1"/>
</dbReference>
<dbReference type="Gene3D" id="3.30.70.2190">
    <property type="match status" value="1"/>
</dbReference>
<dbReference type="InterPro" id="IPR016164">
    <property type="entry name" value="FAD-linked_Oxase-like_C"/>
</dbReference>
<dbReference type="PROSITE" id="PS51379">
    <property type="entry name" value="4FE4S_FER_2"/>
    <property type="match status" value="1"/>
</dbReference>
<dbReference type="Gene3D" id="1.10.45.10">
    <property type="entry name" value="Vanillyl-alcohol Oxidase, Chain A, domain 4"/>
    <property type="match status" value="1"/>
</dbReference>
<keyword evidence="4" id="KW-0274">FAD</keyword>
<evidence type="ECO:0000259" key="9">
    <source>
        <dbReference type="PROSITE" id="PS51379"/>
    </source>
</evidence>
<comment type="caution">
    <text evidence="11">The sequence shown here is derived from an EMBL/GenBank/DDBJ whole genome shotgun (WGS) entry which is preliminary data.</text>
</comment>
<dbReference type="PANTHER" id="PTHR11748:SF119">
    <property type="entry name" value="D-2-HYDROXYGLUTARATE DEHYDROGENASE"/>
    <property type="match status" value="1"/>
</dbReference>
<dbReference type="SUPFAM" id="SSF46548">
    <property type="entry name" value="alpha-helical ferredoxin"/>
    <property type="match status" value="1"/>
</dbReference>
<feature type="region of interest" description="Disordered" evidence="8">
    <location>
        <begin position="1"/>
        <end position="22"/>
    </location>
</feature>
<dbReference type="Pfam" id="PF13183">
    <property type="entry name" value="Fer4_8"/>
    <property type="match status" value="1"/>
</dbReference>
<protein>
    <submittedName>
        <fullName evidence="11">FAD-binding and (Fe-S)-binding domain-containing protein</fullName>
    </submittedName>
</protein>
<sequence length="960" mass="102990">MSRGSGRRADRPPGVEGVETRSDGATVAAYSYDASSYRVTPRLVAFPAGVDDVRAVLETARRHDLPVTARGGGTSMAGNAVGEGIVIDLSRRMNRVLEVDVAGRSVRLEPGVVLDDLNRRLADHGLEFAPDPSSHSRATVGGMVGNDACGNHSVAHGRTSDHILELDLVLADGAYVRATRGGVVALDDRDVSVGAAEHLERELRSIASDHLATLRTELGRIPRQVSGFQLHRLLPENGFDVARALVGSEGTCAVIVAAKVSLVARTRAEATLVLGYRDLIAAADDVPRILEAAPSAVEALDERIVTTLRERRGDDSVAGLPQGTAWLIVEIQDDDAGRDDGHDRLYALASDLRARGRLVDFAVVTDGSERSRLWRVREDGAGLTARPSDGRITWAGWEDAAVAPDRLGSYLRDFCELMGSRQITGVMYGHFGAGCVHVRLDFDLETAEGRRRMAVFVREAATIVASHGGTVSGEHGDGRARSELLPLMYSADALEAFRRFKRAFDPSARLNPGIVVDPVALDRDVLAPGGRGAAPPGRTVLALHQDGGSFARAVGRCIGVGRCRADAGGFMCPSFRASGEELDSTRGRARVLQEMVDGRVVTDGWRSTEVREALDLCLSCKACSTDCPVGVDIAAYKSEFSHHHYRRRLRPRSHYSLGWLPVWLRLAGMLPAVSNWVLRSRVVGRLMRWAGGVTQRRELPTVHSWRSSRPPSGQRRRAGHGEPVVLFRDTFTRAFRPGLVGDALEVLDSTGRVATPAPDLCCGLTWITTGQLGVARRILRRTVRVLDESGDADIVVLEPSCASALRADVPELLASDAARRVAGRVRTLSEVIGQAVESGWVPPALDGEALLQTHCHEHATFGSGTSRAVAQALGLRVEQVEGCCGLAGNFGFEASHYDTSMAVAEQGLGPRLRAMSRGSAVIADGFSCGTQIDHVLGQSGRASHIATVVARALPAQRTRP</sequence>
<evidence type="ECO:0000256" key="1">
    <source>
        <dbReference type="ARBA" id="ARBA00001974"/>
    </source>
</evidence>
<organism evidence="11 12">
    <name type="scientific">Nocardioides humi</name>
    <dbReference type="NCBI Taxonomy" id="449461"/>
    <lineage>
        <taxon>Bacteria</taxon>
        <taxon>Bacillati</taxon>
        <taxon>Actinomycetota</taxon>
        <taxon>Actinomycetes</taxon>
        <taxon>Propionibacteriales</taxon>
        <taxon>Nocardioidaceae</taxon>
        <taxon>Nocardioides</taxon>
    </lineage>
</organism>
<comment type="cofactor">
    <cofactor evidence="1">
        <name>FAD</name>
        <dbReference type="ChEBI" id="CHEBI:57692"/>
    </cofactor>
</comment>
<evidence type="ECO:0000313" key="11">
    <source>
        <dbReference type="EMBL" id="GAA1511691.1"/>
    </source>
</evidence>
<dbReference type="InterPro" id="IPR016167">
    <property type="entry name" value="FAD-bd_PCMH_sub1"/>
</dbReference>
<dbReference type="InterPro" id="IPR004113">
    <property type="entry name" value="FAD-bd_oxidored_4_C"/>
</dbReference>
<dbReference type="PROSITE" id="PS00198">
    <property type="entry name" value="4FE4S_FER_1"/>
    <property type="match status" value="1"/>
</dbReference>
<dbReference type="InterPro" id="IPR016169">
    <property type="entry name" value="FAD-bd_PCMH_sub2"/>
</dbReference>
<dbReference type="Gene3D" id="3.30.465.10">
    <property type="match status" value="1"/>
</dbReference>
<keyword evidence="6" id="KW-0408">Iron</keyword>
<dbReference type="InterPro" id="IPR006094">
    <property type="entry name" value="Oxid_FAD_bind_N"/>
</dbReference>
<dbReference type="InterPro" id="IPR016171">
    <property type="entry name" value="Vanillyl_alc_oxidase_C-sub2"/>
</dbReference>
<dbReference type="Pfam" id="PF02913">
    <property type="entry name" value="FAD-oxidase_C"/>
    <property type="match status" value="1"/>
</dbReference>
<dbReference type="SUPFAM" id="SSF55103">
    <property type="entry name" value="FAD-linked oxidases, C-terminal domain"/>
    <property type="match status" value="1"/>
</dbReference>
<dbReference type="InterPro" id="IPR036318">
    <property type="entry name" value="FAD-bd_PCMH-like_sf"/>
</dbReference>
<dbReference type="PROSITE" id="PS51387">
    <property type="entry name" value="FAD_PCMH"/>
    <property type="match status" value="1"/>
</dbReference>
<feature type="domain" description="4Fe-4S ferredoxin-type" evidence="9">
    <location>
        <begin position="606"/>
        <end position="639"/>
    </location>
</feature>
<dbReference type="Pfam" id="PF01565">
    <property type="entry name" value="FAD_binding_4"/>
    <property type="match status" value="1"/>
</dbReference>
<dbReference type="Gene3D" id="3.30.70.2740">
    <property type="match status" value="1"/>
</dbReference>
<dbReference type="InterPro" id="IPR016166">
    <property type="entry name" value="FAD-bd_PCMH"/>
</dbReference>
<dbReference type="EMBL" id="BAAAOR010000012">
    <property type="protein sequence ID" value="GAA1511691.1"/>
    <property type="molecule type" value="Genomic_DNA"/>
</dbReference>
<evidence type="ECO:0000256" key="4">
    <source>
        <dbReference type="ARBA" id="ARBA00022827"/>
    </source>
</evidence>
<dbReference type="SUPFAM" id="SSF56176">
    <property type="entry name" value="FAD-binding/transporter-associated domain-like"/>
    <property type="match status" value="1"/>
</dbReference>
<feature type="compositionally biased region" description="Basic and acidic residues" evidence="8">
    <location>
        <begin position="7"/>
        <end position="22"/>
    </location>
</feature>